<organism evidence="1 2">
    <name type="scientific">Sporomusa malonica</name>
    <dbReference type="NCBI Taxonomy" id="112901"/>
    <lineage>
        <taxon>Bacteria</taxon>
        <taxon>Bacillati</taxon>
        <taxon>Bacillota</taxon>
        <taxon>Negativicutes</taxon>
        <taxon>Selenomonadales</taxon>
        <taxon>Sporomusaceae</taxon>
        <taxon>Sporomusa</taxon>
    </lineage>
</organism>
<dbReference type="RefSeq" id="WP_084575312.1">
    <property type="nucleotide sequence ID" value="NZ_CP155572.1"/>
</dbReference>
<dbReference type="EMBL" id="FWXI01000006">
    <property type="protein sequence ID" value="SMC63827.1"/>
    <property type="molecule type" value="Genomic_DNA"/>
</dbReference>
<gene>
    <name evidence="1" type="ORF">SAMN04488500_10693</name>
</gene>
<name>A0A1W2AT07_9FIRM</name>
<sequence>MAFKGLVNIVKRKKILHCGIKHSLGGVVKIASACNNTWTIDDVTYEADYSEVTCKRCIRILEQADEDGKVNRCGR</sequence>
<dbReference type="Proteomes" id="UP000192738">
    <property type="component" value="Unassembled WGS sequence"/>
</dbReference>
<proteinExistence type="predicted"/>
<evidence type="ECO:0000313" key="1">
    <source>
        <dbReference type="EMBL" id="SMC63827.1"/>
    </source>
</evidence>
<dbReference type="AlphaFoldDB" id="A0A1W2AT07"/>
<dbReference type="STRING" id="112901.SAMN04488500_10693"/>
<keyword evidence="2" id="KW-1185">Reference proteome</keyword>
<protein>
    <submittedName>
        <fullName evidence="1">Uncharacterized protein</fullName>
    </submittedName>
</protein>
<accession>A0A1W2AT07</accession>
<dbReference type="OrthoDB" id="1961369at2"/>
<reference evidence="1 2" key="1">
    <citation type="submission" date="2017-04" db="EMBL/GenBank/DDBJ databases">
        <authorList>
            <person name="Afonso C.L."/>
            <person name="Miller P.J."/>
            <person name="Scott M.A."/>
            <person name="Spackman E."/>
            <person name="Goraichik I."/>
            <person name="Dimitrov K.M."/>
            <person name="Suarez D.L."/>
            <person name="Swayne D.E."/>
        </authorList>
    </citation>
    <scope>NUCLEOTIDE SEQUENCE [LARGE SCALE GENOMIC DNA]</scope>
    <source>
        <strain evidence="1 2">DSM 5090</strain>
    </source>
</reference>
<evidence type="ECO:0000313" key="2">
    <source>
        <dbReference type="Proteomes" id="UP000192738"/>
    </source>
</evidence>